<dbReference type="PANTHER" id="PTHR43013:SF1">
    <property type="entry name" value="GLUTAMYL-TRNA REDUCTASE"/>
    <property type="match status" value="1"/>
</dbReference>
<dbReference type="InterPro" id="IPR015895">
    <property type="entry name" value="4pyrrol_synth_GluRdtase_N"/>
</dbReference>
<proteinExistence type="inferred from homology"/>
<evidence type="ECO:0000256" key="6">
    <source>
        <dbReference type="ARBA" id="ARBA00023244"/>
    </source>
</evidence>
<feature type="binding site" evidence="8">
    <location>
        <begin position="183"/>
        <end position="188"/>
    </location>
    <ligand>
        <name>NADP(+)</name>
        <dbReference type="ChEBI" id="CHEBI:58349"/>
    </ligand>
</feature>
<dbReference type="SUPFAM" id="SSF69075">
    <property type="entry name" value="Glutamyl tRNA-reductase dimerization domain"/>
    <property type="match status" value="1"/>
</dbReference>
<keyword evidence="14" id="KW-1185">Reference proteome</keyword>
<protein>
    <recommendedName>
        <fullName evidence="3 8">Glutamyl-tRNA reductase</fullName>
        <shortName evidence="8">GluTR</shortName>
        <ecNumber evidence="3 8">1.2.1.70</ecNumber>
    </recommendedName>
</protein>
<dbReference type="InterPro" id="IPR015896">
    <property type="entry name" value="4pyrrol_synth_GluRdtase_dimer"/>
</dbReference>
<dbReference type="InterPro" id="IPR000343">
    <property type="entry name" value="4pyrrol_synth_GluRdtase"/>
</dbReference>
<feature type="binding site" evidence="8">
    <location>
        <begin position="48"/>
        <end position="51"/>
    </location>
    <ligand>
        <name>substrate</name>
    </ligand>
</feature>
<gene>
    <name evidence="13" type="primary">hemA_2</name>
    <name evidence="8" type="synonym">hemA</name>
    <name evidence="13" type="ORF">AMOR_58340</name>
</gene>
<dbReference type="SUPFAM" id="SSF51735">
    <property type="entry name" value="NAD(P)-binding Rossmann-fold domains"/>
    <property type="match status" value="1"/>
</dbReference>
<feature type="domain" description="Quinate/shikimate 5-dehydrogenase/glutamyl-tRNA reductase" evidence="11">
    <location>
        <begin position="166"/>
        <end position="298"/>
    </location>
</feature>
<comment type="function">
    <text evidence="8">Catalyzes the NADPH-dependent reduction of glutamyl-tRNA(Glu) to glutamate 1-semialdehyde (GSA).</text>
</comment>
<feature type="domain" description="Tetrapyrrole biosynthesis glutamyl-tRNA reductase dimerisation" evidence="10">
    <location>
        <begin position="315"/>
        <end position="411"/>
    </location>
</feature>
<name>A0ABN6N4S2_9BACT</name>
<evidence type="ECO:0000256" key="4">
    <source>
        <dbReference type="ARBA" id="ARBA00022857"/>
    </source>
</evidence>
<evidence type="ECO:0000256" key="1">
    <source>
        <dbReference type="ARBA" id="ARBA00005059"/>
    </source>
</evidence>
<dbReference type="RefSeq" id="WP_248357313.1">
    <property type="nucleotide sequence ID" value="NZ_AP025591.1"/>
</dbReference>
<comment type="miscellaneous">
    <text evidence="8">During catalysis, the active site Cys acts as a nucleophile attacking the alpha-carbonyl group of tRNA-bound glutamate with the formation of a thioester intermediate between enzyme and glutamate, and the concomitant release of tRNA(Glu). The thioester intermediate is finally reduced by direct hydride transfer from NADPH, to form the product GSA.</text>
</comment>
<dbReference type="InterPro" id="IPR036291">
    <property type="entry name" value="NAD(P)-bd_dom_sf"/>
</dbReference>
<evidence type="ECO:0000256" key="5">
    <source>
        <dbReference type="ARBA" id="ARBA00023002"/>
    </source>
</evidence>
<evidence type="ECO:0000259" key="11">
    <source>
        <dbReference type="Pfam" id="PF01488"/>
    </source>
</evidence>
<evidence type="ECO:0000313" key="14">
    <source>
        <dbReference type="Proteomes" id="UP001162891"/>
    </source>
</evidence>
<evidence type="ECO:0000256" key="2">
    <source>
        <dbReference type="ARBA" id="ARBA00005916"/>
    </source>
</evidence>
<keyword evidence="6 8" id="KW-0627">Porphyrin biosynthesis</keyword>
<dbReference type="SUPFAM" id="SSF69742">
    <property type="entry name" value="Glutamyl tRNA-reductase catalytic, N-terminal domain"/>
    <property type="match status" value="1"/>
</dbReference>
<feature type="binding site" evidence="8">
    <location>
        <position position="114"/>
    </location>
    <ligand>
        <name>substrate</name>
    </ligand>
</feature>
<dbReference type="PANTHER" id="PTHR43013">
    <property type="entry name" value="GLUTAMYL-TRNA REDUCTASE"/>
    <property type="match status" value="1"/>
</dbReference>
<dbReference type="Gene3D" id="3.40.50.720">
    <property type="entry name" value="NAD(P)-binding Rossmann-like Domain"/>
    <property type="match status" value="1"/>
</dbReference>
<feature type="active site" description="Nucleophile" evidence="8">
    <location>
        <position position="49"/>
    </location>
</feature>
<sequence>MLVAVGLNQKGATVADREVLAIPAEQWPEVLAGYAALGGVDEVVVLSTCYRVELYAATRCPAAASMALRQAMQARAGRDLPLFELHGEEAFRHLVRVAASLESAIVGEPQIQGQVKDAFQRAVDVGTAGKELTTVLSRALAAAKRVRTETAVGRAGVSWGHAAVALAEKVLGPLAGCRAVVLGAGEMARLSAQHLRDQKASVVVLNRTVANAEALAAELGATARPLEALEEELRHADVVISAAPAAPAAFAPAAMAALVRSRRRRIVLVDLAVPRAIPAETGAIPDVYLCDVDDLDRVMKAALAERATAAHEGGNIVEEEVQKFARAEAERRAAPLIQEMRSRAAEIAREEVERTLRRLGEDPELARRLDAMAGSIVSKLLHAPSARLRRAATEGGAGEPLVEAAVQIFGLSAPAHARRGEAA</sequence>
<dbReference type="Proteomes" id="UP001162891">
    <property type="component" value="Chromosome"/>
</dbReference>
<comment type="catalytic activity">
    <reaction evidence="7 8 9">
        <text>(S)-4-amino-5-oxopentanoate + tRNA(Glu) + NADP(+) = L-glutamyl-tRNA(Glu) + NADPH + H(+)</text>
        <dbReference type="Rhea" id="RHEA:12344"/>
        <dbReference type="Rhea" id="RHEA-COMP:9663"/>
        <dbReference type="Rhea" id="RHEA-COMP:9680"/>
        <dbReference type="ChEBI" id="CHEBI:15378"/>
        <dbReference type="ChEBI" id="CHEBI:57501"/>
        <dbReference type="ChEBI" id="CHEBI:57783"/>
        <dbReference type="ChEBI" id="CHEBI:58349"/>
        <dbReference type="ChEBI" id="CHEBI:78442"/>
        <dbReference type="ChEBI" id="CHEBI:78520"/>
        <dbReference type="EC" id="1.2.1.70"/>
    </reaction>
</comment>
<feature type="domain" description="Glutamyl-tRNA reductase N-terminal" evidence="12">
    <location>
        <begin position="5"/>
        <end position="150"/>
    </location>
</feature>
<evidence type="ECO:0000259" key="10">
    <source>
        <dbReference type="Pfam" id="PF00745"/>
    </source>
</evidence>
<dbReference type="Gene3D" id="3.30.460.30">
    <property type="entry name" value="Glutamyl-tRNA reductase, N-terminal domain"/>
    <property type="match status" value="1"/>
</dbReference>
<organism evidence="13 14">
    <name type="scientific">Anaeromyxobacter oryzae</name>
    <dbReference type="NCBI Taxonomy" id="2918170"/>
    <lineage>
        <taxon>Bacteria</taxon>
        <taxon>Pseudomonadati</taxon>
        <taxon>Myxococcota</taxon>
        <taxon>Myxococcia</taxon>
        <taxon>Myxococcales</taxon>
        <taxon>Cystobacterineae</taxon>
        <taxon>Anaeromyxobacteraceae</taxon>
        <taxon>Anaeromyxobacter</taxon>
    </lineage>
</organism>
<feature type="site" description="Important for activity" evidence="8">
    <location>
        <position position="93"/>
    </location>
</feature>
<dbReference type="PIRSF" id="PIRSF000445">
    <property type="entry name" value="4pyrrol_synth_GluRdtase"/>
    <property type="match status" value="1"/>
</dbReference>
<dbReference type="InterPro" id="IPR018214">
    <property type="entry name" value="GluRdtase_CS"/>
</dbReference>
<keyword evidence="4 8" id="KW-0521">NADP</keyword>
<dbReference type="EC" id="1.2.1.70" evidence="3 8"/>
<reference evidence="14" key="1">
    <citation type="journal article" date="2022" name="Int. J. Syst. Evol. Microbiol.">
        <title>Anaeromyxobacter oryzae sp. nov., Anaeromyxobacter diazotrophicus sp. nov. and Anaeromyxobacter paludicola sp. nov., isolated from paddy soils.</title>
        <authorList>
            <person name="Itoh H."/>
            <person name="Xu Z."/>
            <person name="Mise K."/>
            <person name="Masuda Y."/>
            <person name="Ushijima N."/>
            <person name="Hayakawa C."/>
            <person name="Shiratori Y."/>
            <person name="Senoo K."/>
        </authorList>
    </citation>
    <scope>NUCLEOTIDE SEQUENCE [LARGE SCALE GENOMIC DNA]</scope>
    <source>
        <strain evidence="14">Red232</strain>
    </source>
</reference>
<evidence type="ECO:0000256" key="8">
    <source>
        <dbReference type="HAMAP-Rule" id="MF_00087"/>
    </source>
</evidence>
<feature type="binding site" evidence="8">
    <location>
        <position position="103"/>
    </location>
    <ligand>
        <name>substrate</name>
    </ligand>
</feature>
<dbReference type="InterPro" id="IPR036453">
    <property type="entry name" value="GluRdtase_dimer_dom_sf"/>
</dbReference>
<dbReference type="PROSITE" id="PS00747">
    <property type="entry name" value="GLUTR"/>
    <property type="match status" value="1"/>
</dbReference>
<evidence type="ECO:0000259" key="12">
    <source>
        <dbReference type="Pfam" id="PF05201"/>
    </source>
</evidence>
<dbReference type="EMBL" id="AP025591">
    <property type="protein sequence ID" value="BDG06838.1"/>
    <property type="molecule type" value="Genomic_DNA"/>
</dbReference>
<feature type="binding site" evidence="8">
    <location>
        <begin position="108"/>
        <end position="110"/>
    </location>
    <ligand>
        <name>substrate</name>
    </ligand>
</feature>
<comment type="pathway">
    <text evidence="1 8 9">Porphyrin-containing compound metabolism; protoporphyrin-IX biosynthesis; 5-aminolevulinate from L-glutamyl-tRNA(Glu): step 1/2.</text>
</comment>
<evidence type="ECO:0000313" key="13">
    <source>
        <dbReference type="EMBL" id="BDG06838.1"/>
    </source>
</evidence>
<comment type="similarity">
    <text evidence="2 8 9">Belongs to the glutamyl-tRNA reductase family.</text>
</comment>
<accession>A0ABN6N4S2</accession>
<keyword evidence="5 8" id="KW-0560">Oxidoreductase</keyword>
<evidence type="ECO:0000256" key="3">
    <source>
        <dbReference type="ARBA" id="ARBA00012970"/>
    </source>
</evidence>
<comment type="subunit">
    <text evidence="8">Homodimer.</text>
</comment>
<evidence type="ECO:0000256" key="7">
    <source>
        <dbReference type="ARBA" id="ARBA00047464"/>
    </source>
</evidence>
<comment type="domain">
    <text evidence="8">Possesses an unusual extended V-shaped dimeric structure with each monomer consisting of three distinct domains arranged along a curved 'spinal' alpha-helix. The N-terminal catalytic domain specifically recognizes the glutamate moiety of the substrate. The second domain is the NADPH-binding domain, and the third C-terminal domain is responsible for dimerization.</text>
</comment>
<evidence type="ECO:0000256" key="9">
    <source>
        <dbReference type="RuleBase" id="RU000584"/>
    </source>
</evidence>
<dbReference type="Pfam" id="PF00745">
    <property type="entry name" value="GlutR_dimer"/>
    <property type="match status" value="1"/>
</dbReference>
<dbReference type="NCBIfam" id="TIGR01035">
    <property type="entry name" value="hemA"/>
    <property type="match status" value="1"/>
</dbReference>
<dbReference type="HAMAP" id="MF_00087">
    <property type="entry name" value="Glu_tRNA_reductase"/>
    <property type="match status" value="1"/>
</dbReference>
<dbReference type="Pfam" id="PF01488">
    <property type="entry name" value="Shikimate_DH"/>
    <property type="match status" value="1"/>
</dbReference>
<dbReference type="InterPro" id="IPR036343">
    <property type="entry name" value="GluRdtase_N_sf"/>
</dbReference>
<dbReference type="InterPro" id="IPR006151">
    <property type="entry name" value="Shikm_DH/Glu-tRNA_Rdtase"/>
</dbReference>
<dbReference type="Pfam" id="PF05201">
    <property type="entry name" value="GlutR_N"/>
    <property type="match status" value="1"/>
</dbReference>